<feature type="region of interest" description="Disordered" evidence="10">
    <location>
        <begin position="162"/>
        <end position="194"/>
    </location>
</feature>
<feature type="compositionally biased region" description="Polar residues" evidence="10">
    <location>
        <begin position="608"/>
        <end position="628"/>
    </location>
</feature>
<feature type="transmembrane region" description="Helical" evidence="11">
    <location>
        <begin position="1044"/>
        <end position="1061"/>
    </location>
</feature>
<feature type="transmembrane region" description="Helical" evidence="11">
    <location>
        <begin position="1094"/>
        <end position="1114"/>
    </location>
</feature>
<dbReference type="GO" id="GO:0004100">
    <property type="term" value="F:chitin synthase activity"/>
    <property type="evidence" value="ECO:0007669"/>
    <property type="project" value="UniProtKB-EC"/>
</dbReference>
<dbReference type="Pfam" id="PF03142">
    <property type="entry name" value="Chitin_synth_2"/>
    <property type="match status" value="1"/>
</dbReference>
<evidence type="ECO:0000256" key="7">
    <source>
        <dbReference type="ARBA" id="ARBA00022989"/>
    </source>
</evidence>
<reference evidence="14" key="1">
    <citation type="submission" date="2016-02" db="EMBL/GenBank/DDBJ databases">
        <title>Comparative genomics of biotechnologically important yeasts.</title>
        <authorList>
            <consortium name="DOE Joint Genome Institute"/>
            <person name="Riley R."/>
            <person name="Haridas S."/>
            <person name="Wolfe K.H."/>
            <person name="Lopes M.R."/>
            <person name="Hittinger C.T."/>
            <person name="Goker M."/>
            <person name="Salamov A."/>
            <person name="Wisecaver J."/>
            <person name="Long T.M."/>
            <person name="Aerts A.L."/>
            <person name="Barry K."/>
            <person name="Choi C."/>
            <person name="Clum A."/>
            <person name="Coughlan A.Y."/>
            <person name="Deshpande S."/>
            <person name="Douglass A.P."/>
            <person name="Hanson S.J."/>
            <person name="Klenk H.-P."/>
            <person name="Labutti K."/>
            <person name="Lapidus A."/>
            <person name="Lindquist E."/>
            <person name="Lipzen A."/>
            <person name="Meier-Kolthoff J.P."/>
            <person name="Ohm R.A."/>
            <person name="Otillar R.P."/>
            <person name="Pangilinan J."/>
            <person name="Peng Y."/>
            <person name="Rokas A."/>
            <person name="Rosa C.A."/>
            <person name="Scheuner C."/>
            <person name="Sibirny A.A."/>
            <person name="Slot J.C."/>
            <person name="Stielow J.B."/>
            <person name="Sun H."/>
            <person name="Kurtzman C.P."/>
            <person name="Blackwell M."/>
            <person name="Jeffries T.W."/>
            <person name="Grigoriev I.V."/>
        </authorList>
    </citation>
    <scope>NUCLEOTIDE SEQUENCE [LARGE SCALE GENOMIC DNA]</scope>
    <source>
        <strain evidence="14">NRRL Y-17796</strain>
    </source>
</reference>
<keyword evidence="5 13" id="KW-0808">Transferase</keyword>
<dbReference type="CDD" id="cd04190">
    <property type="entry name" value="Chitin_synth_C"/>
    <property type="match status" value="1"/>
</dbReference>
<comment type="subcellular location">
    <subcellularLocation>
        <location evidence="1">Cell membrane</location>
        <topology evidence="1">Multi-pass membrane protein</topology>
    </subcellularLocation>
</comment>
<gene>
    <name evidence="13" type="ORF">CANCADRAFT_65312</name>
</gene>
<feature type="transmembrane region" description="Helical" evidence="11">
    <location>
        <begin position="233"/>
        <end position="253"/>
    </location>
</feature>
<name>A0A1E4T9V4_9ASCO</name>
<dbReference type="EMBL" id="KV453843">
    <property type="protein sequence ID" value="ODV88524.1"/>
    <property type="molecule type" value="Genomic_DNA"/>
</dbReference>
<dbReference type="AlphaFoldDB" id="A0A1E4T9V4"/>
<evidence type="ECO:0000256" key="2">
    <source>
        <dbReference type="ARBA" id="ARBA00012543"/>
    </source>
</evidence>
<evidence type="ECO:0000256" key="4">
    <source>
        <dbReference type="ARBA" id="ARBA00022676"/>
    </source>
</evidence>
<dbReference type="InterPro" id="IPR004835">
    <property type="entry name" value="Chitin_synth"/>
</dbReference>
<evidence type="ECO:0000256" key="1">
    <source>
        <dbReference type="ARBA" id="ARBA00004651"/>
    </source>
</evidence>
<keyword evidence="8 11" id="KW-0472">Membrane</keyword>
<evidence type="ECO:0000256" key="6">
    <source>
        <dbReference type="ARBA" id="ARBA00022692"/>
    </source>
</evidence>
<dbReference type="GO" id="GO:0045009">
    <property type="term" value="C:chitosome"/>
    <property type="evidence" value="ECO:0007669"/>
    <property type="project" value="EnsemblFungi"/>
</dbReference>
<feature type="compositionally biased region" description="Polar residues" evidence="10">
    <location>
        <begin position="568"/>
        <end position="587"/>
    </location>
</feature>
<evidence type="ECO:0000259" key="12">
    <source>
        <dbReference type="Pfam" id="PF22997"/>
    </source>
</evidence>
<dbReference type="PANTHER" id="PTHR22914:SF16">
    <property type="entry name" value="CHITIN SYNTHASE 3"/>
    <property type="match status" value="1"/>
</dbReference>
<feature type="region of interest" description="Disordered" evidence="10">
    <location>
        <begin position="551"/>
        <end position="596"/>
    </location>
</feature>
<dbReference type="SUPFAM" id="SSF53448">
    <property type="entry name" value="Nucleotide-diphospho-sugar transferases"/>
    <property type="match status" value="1"/>
</dbReference>
<evidence type="ECO:0000256" key="5">
    <source>
        <dbReference type="ARBA" id="ARBA00022679"/>
    </source>
</evidence>
<feature type="transmembrane region" description="Helical" evidence="11">
    <location>
        <begin position="199"/>
        <end position="221"/>
    </location>
</feature>
<dbReference type="InterPro" id="IPR054295">
    <property type="entry name" value="CHS4-like_dom"/>
</dbReference>
<dbReference type="GO" id="GO:0030476">
    <property type="term" value="P:ascospore wall assembly"/>
    <property type="evidence" value="ECO:0007669"/>
    <property type="project" value="EnsemblFungi"/>
</dbReference>
<keyword evidence="7 11" id="KW-1133">Transmembrane helix</keyword>
<evidence type="ECO:0000313" key="14">
    <source>
        <dbReference type="Proteomes" id="UP000095023"/>
    </source>
</evidence>
<evidence type="ECO:0000256" key="9">
    <source>
        <dbReference type="ARBA" id="ARBA00023180"/>
    </source>
</evidence>
<dbReference type="GO" id="GO:0005935">
    <property type="term" value="C:cellular bud neck"/>
    <property type="evidence" value="ECO:0007669"/>
    <property type="project" value="EnsemblFungi"/>
</dbReference>
<feature type="region of interest" description="Disordered" evidence="10">
    <location>
        <begin position="114"/>
        <end position="142"/>
    </location>
</feature>
<evidence type="ECO:0000256" key="11">
    <source>
        <dbReference type="SAM" id="Phobius"/>
    </source>
</evidence>
<evidence type="ECO:0000256" key="10">
    <source>
        <dbReference type="SAM" id="MobiDB-lite"/>
    </source>
</evidence>
<sequence length="1202" mass="135167">MSGLSRGFSLKSHRHNRDYQDLQEEQPVLPRDNSGSSITRRKTLVRPERSRRDDEHNPHYHYEQMAQQHHMNVLPSTTGYDPILMDNYQQAQNAYNPSPLRFSAVHQDDADLAGNDINRRQNYPDLHYSDNNSESYSQTQGEPQNLARLAVLDYLSPANDIRLKNKSSSPYSSNTTPNDPGKRSRSTKAKEHPSMPSPWLLYCNIITFFIPGSLLKLFGMPNKAQQSAWREKIGLISVIIVIAALVGFLTFGFTESVCRANEVRIRNGDINTGYLIIHGRAYDLTRSSHPGAPGIPSGANVLYPPVNAGGMDASFLFQNVNGACKGLITPKADSTIPSNSDGDVAWYFPCKLRDQSGTTPVNHTFEYYPGYACHLSETGRNAYYDLKVTGEVYFTWEDIADPNRDLIVYSGTVIDLTVLDWLDAGNLSYPEVFNTLRDSSDFKGTDISLLLTSGHDRQVAKCLMEIARAGSIDSDTVGCIASQIVLYVSLVFIVSVVLIKFLFAVFFAWVWSYRLMGKRSKDFAALKSRDDEIEEWTNDIYQPAPHLPTPYAMERRGSASGQKRKIFPNSSRFSTYDGSGNRNSVYGGSSEKGSRTQLTTMANQFQSSTTRLLGNNSPNASRPNSIFGSSMDYRPPSAPCGFIHEGVIPQPPVEYQPFGFPLVHSLILVTAYSESEEGIRTTLDSVATTDYPNSHKLLFVVCDGLIKGSGNSKSTPDICLSMMQDLIIPENLVVPYSYVAVASGSKRHNMAKVYAGFYKYDDATVPLDKQQRIPMILIVKCGTPEESTMSKPGNRGKRDSQVILMSFLQKVTFDDRMTQLEYEIFNGIWRITGLSPDYYEVVLMVDADTKVFPDCMNHMVAAMVYDPEIMGLCGETKIANKMASYITMIQVFEYYISHHQTKAFESVFGGVTCLPGCFSMYRIKAPKGYEGYWVPILANPDIVDKYSGNNVDTLHKKNLLLLGEDRYLSTLMLRTFPKRKQVFLPQAVCKTVVPDKLKILMSQRRRWINSTVHNLMELILVRDLCGVFCISMQFVVFIELVGTLVLPAVLAFTIYVVVIAIHSNDVPIVSIVLLTLILGLPGVLIIVTAKRWSYVLWMLVYLSALPVWNILLPLNAYWKFDDFSWGETRTIQGEEGKGHDAADGEFDHSKIIMRTWREFEMDRIEAAKNNIVIPSRADYDYDDWDSFADSVHRRDSAQFSTR</sequence>
<dbReference type="Proteomes" id="UP000095023">
    <property type="component" value="Unassembled WGS sequence"/>
</dbReference>
<feature type="compositionally biased region" description="Polar residues" evidence="10">
    <location>
        <begin position="129"/>
        <end position="142"/>
    </location>
</feature>
<feature type="compositionally biased region" description="Basic and acidic residues" evidence="10">
    <location>
        <begin position="45"/>
        <end position="56"/>
    </location>
</feature>
<feature type="compositionally biased region" description="Low complexity" evidence="10">
    <location>
        <begin position="166"/>
        <end position="177"/>
    </location>
</feature>
<dbReference type="GO" id="GO:0000131">
    <property type="term" value="C:incipient cellular bud site"/>
    <property type="evidence" value="ECO:0007669"/>
    <property type="project" value="EnsemblFungi"/>
</dbReference>
<dbReference type="GO" id="GO:0030428">
    <property type="term" value="C:cell septum"/>
    <property type="evidence" value="ECO:0007669"/>
    <property type="project" value="TreeGrafter"/>
</dbReference>
<keyword evidence="4" id="KW-0328">Glycosyltransferase</keyword>
<keyword evidence="6 11" id="KW-0812">Transmembrane</keyword>
<organism evidence="13 14">
    <name type="scientific">Tortispora caseinolytica NRRL Y-17796</name>
    <dbReference type="NCBI Taxonomy" id="767744"/>
    <lineage>
        <taxon>Eukaryota</taxon>
        <taxon>Fungi</taxon>
        <taxon>Dikarya</taxon>
        <taxon>Ascomycota</taxon>
        <taxon>Saccharomycotina</taxon>
        <taxon>Trigonopsidomycetes</taxon>
        <taxon>Trigonopsidales</taxon>
        <taxon>Trigonopsidaceae</taxon>
        <taxon>Tortispora</taxon>
    </lineage>
</organism>
<keyword evidence="3" id="KW-1003">Cell membrane</keyword>
<dbReference type="OrthoDB" id="370884at2759"/>
<dbReference type="InterPro" id="IPR029044">
    <property type="entry name" value="Nucleotide-diphossugar_trans"/>
</dbReference>
<keyword evidence="14" id="KW-1185">Reference proteome</keyword>
<feature type="region of interest" description="Disordered" evidence="10">
    <location>
        <begin position="608"/>
        <end position="630"/>
    </location>
</feature>
<keyword evidence="9" id="KW-0325">Glycoprotein</keyword>
<feature type="transmembrane region" description="Helical" evidence="11">
    <location>
        <begin position="1068"/>
        <end position="1088"/>
    </location>
</feature>
<dbReference type="GO" id="GO:0005886">
    <property type="term" value="C:plasma membrane"/>
    <property type="evidence" value="ECO:0007669"/>
    <property type="project" value="UniProtKB-SubCell"/>
</dbReference>
<accession>A0A1E4T9V4</accession>
<evidence type="ECO:0000313" key="13">
    <source>
        <dbReference type="EMBL" id="ODV88524.1"/>
    </source>
</evidence>
<dbReference type="GO" id="GO:0097271">
    <property type="term" value="P:protein localization to bud neck"/>
    <property type="evidence" value="ECO:0007669"/>
    <property type="project" value="EnsemblFungi"/>
</dbReference>
<protein>
    <recommendedName>
        <fullName evidence="2">chitin synthase</fullName>
        <ecNumber evidence="2">2.4.1.16</ecNumber>
    </recommendedName>
</protein>
<evidence type="ECO:0000256" key="8">
    <source>
        <dbReference type="ARBA" id="ARBA00023136"/>
    </source>
</evidence>
<feature type="domain" description="Chitin synthase 4-like" evidence="12">
    <location>
        <begin position="392"/>
        <end position="471"/>
    </location>
</feature>
<dbReference type="GO" id="GO:0006031">
    <property type="term" value="P:chitin biosynthetic process"/>
    <property type="evidence" value="ECO:0007669"/>
    <property type="project" value="EnsemblFungi"/>
</dbReference>
<feature type="region of interest" description="Disordered" evidence="10">
    <location>
        <begin position="1"/>
        <end position="56"/>
    </location>
</feature>
<dbReference type="GO" id="GO:0005628">
    <property type="term" value="C:prospore membrane"/>
    <property type="evidence" value="ECO:0007669"/>
    <property type="project" value="EnsemblFungi"/>
</dbReference>
<dbReference type="EC" id="2.4.1.16" evidence="2"/>
<dbReference type="PANTHER" id="PTHR22914">
    <property type="entry name" value="CHITIN SYNTHASE"/>
    <property type="match status" value="1"/>
</dbReference>
<proteinExistence type="predicted"/>
<feature type="transmembrane region" description="Helical" evidence="11">
    <location>
        <begin position="484"/>
        <end position="511"/>
    </location>
</feature>
<dbReference type="Pfam" id="PF22997">
    <property type="entry name" value="CHS4"/>
    <property type="match status" value="1"/>
</dbReference>
<evidence type="ECO:0000256" key="3">
    <source>
        <dbReference type="ARBA" id="ARBA00022475"/>
    </source>
</evidence>